<feature type="transmembrane region" description="Helical" evidence="2">
    <location>
        <begin position="82"/>
        <end position="103"/>
    </location>
</feature>
<sequence length="246" mass="27336">MNARRPMKGSSPQRRRSFSEHSNQSSRRSHQPSNKHSGVTESSVSHRRPFSNDGKGNRPGGKNVRSGRRRARITVEAGSRQGTVSVSSLVVALFIILAVIIIIPTANRYTSQQRDLRTVQAQLSKVQEHNEILEKEKAMWSDPEFVKSQARVRLGYVVPGQRLYVAGDPAKGSALQQLQKRVDTVNEQRRMNTPWYVTAWDTLQIAGHASRGTLDNPNAAPVYEPGSKETLRPGAEIPTPIPTKAK</sequence>
<evidence type="ECO:0000313" key="3">
    <source>
        <dbReference type="EMBL" id="MDY5132983.1"/>
    </source>
</evidence>
<proteinExistence type="predicted"/>
<gene>
    <name evidence="4" type="ORF">R6G80_00400</name>
    <name evidence="3" type="ORF">R6G86_04390</name>
</gene>
<keyword evidence="2" id="KW-0472">Membrane</keyword>
<dbReference type="AlphaFoldDB" id="A0AAW9HRC8"/>
<keyword evidence="5" id="KW-1185">Reference proteome</keyword>
<feature type="region of interest" description="Disordered" evidence="1">
    <location>
        <begin position="1"/>
        <end position="70"/>
    </location>
</feature>
<dbReference type="Pfam" id="PF04977">
    <property type="entry name" value="DivIC"/>
    <property type="match status" value="1"/>
</dbReference>
<dbReference type="InterPro" id="IPR007060">
    <property type="entry name" value="FtsL/DivIC"/>
</dbReference>
<accession>A0AAW9HRC8</accession>
<name>A0AAW9HRC8_9ACTO</name>
<evidence type="ECO:0000313" key="4">
    <source>
        <dbReference type="EMBL" id="MDY5154194.1"/>
    </source>
</evidence>
<feature type="compositionally biased region" description="Polar residues" evidence="1">
    <location>
        <begin position="20"/>
        <end position="43"/>
    </location>
</feature>
<evidence type="ECO:0000313" key="6">
    <source>
        <dbReference type="Proteomes" id="UP001281731"/>
    </source>
</evidence>
<evidence type="ECO:0000313" key="5">
    <source>
        <dbReference type="Proteomes" id="UP001275049"/>
    </source>
</evidence>
<dbReference type="EMBL" id="JAWNGC010000001">
    <property type="protein sequence ID" value="MDY5154194.1"/>
    <property type="molecule type" value="Genomic_DNA"/>
</dbReference>
<dbReference type="Proteomes" id="UP001275049">
    <property type="component" value="Unassembled WGS sequence"/>
</dbReference>
<evidence type="ECO:0000256" key="1">
    <source>
        <dbReference type="SAM" id="MobiDB-lite"/>
    </source>
</evidence>
<dbReference type="Proteomes" id="UP001281731">
    <property type="component" value="Unassembled WGS sequence"/>
</dbReference>
<reference evidence="4 5" key="1">
    <citation type="submission" date="2023-10" db="EMBL/GenBank/DDBJ databases">
        <title>Whole Genome based description of the genera Actinobaculum and Actinotignum reveals a complex phylogenetic relationship within the species included in the genus Actinotignum.</title>
        <authorList>
            <person name="Jensen C.S."/>
            <person name="Dargis R."/>
            <person name="Kemp M."/>
            <person name="Christensen J.J."/>
        </authorList>
    </citation>
    <scope>NUCLEOTIDE SEQUENCE</scope>
    <source>
        <strain evidence="4">SLA_B511</strain>
        <strain evidence="3 5">SLA_B974</strain>
    </source>
</reference>
<feature type="region of interest" description="Disordered" evidence="1">
    <location>
        <begin position="210"/>
        <end position="246"/>
    </location>
</feature>
<keyword evidence="2" id="KW-1133">Transmembrane helix</keyword>
<protein>
    <submittedName>
        <fullName evidence="4">Septum formation initiator family protein</fullName>
    </submittedName>
</protein>
<dbReference type="EMBL" id="JAWNGA010000006">
    <property type="protein sequence ID" value="MDY5132983.1"/>
    <property type="molecule type" value="Genomic_DNA"/>
</dbReference>
<evidence type="ECO:0000256" key="2">
    <source>
        <dbReference type="SAM" id="Phobius"/>
    </source>
</evidence>
<dbReference type="RefSeq" id="WP_102165430.1">
    <property type="nucleotide sequence ID" value="NZ_CP126967.1"/>
</dbReference>
<comment type="caution">
    <text evidence="4">The sequence shown here is derived from an EMBL/GenBank/DDBJ whole genome shotgun (WGS) entry which is preliminary data.</text>
</comment>
<keyword evidence="2" id="KW-0812">Transmembrane</keyword>
<organism evidence="4 6">
    <name type="scientific">Actinotignum urinale</name>
    <dbReference type="NCBI Taxonomy" id="190146"/>
    <lineage>
        <taxon>Bacteria</taxon>
        <taxon>Bacillati</taxon>
        <taxon>Actinomycetota</taxon>
        <taxon>Actinomycetes</taxon>
        <taxon>Actinomycetales</taxon>
        <taxon>Actinomycetaceae</taxon>
        <taxon>Actinotignum</taxon>
    </lineage>
</organism>